<dbReference type="EMBL" id="JAPXFL010000003">
    <property type="protein sequence ID" value="KAK9509791.1"/>
    <property type="molecule type" value="Genomic_DNA"/>
</dbReference>
<evidence type="ECO:0000313" key="2">
    <source>
        <dbReference type="EMBL" id="KAK9509791.1"/>
    </source>
</evidence>
<reference evidence="2 3" key="1">
    <citation type="submission" date="2022-12" db="EMBL/GenBank/DDBJ databases">
        <title>Chromosome-level genome assembly of true bugs.</title>
        <authorList>
            <person name="Ma L."/>
            <person name="Li H."/>
        </authorList>
    </citation>
    <scope>NUCLEOTIDE SEQUENCE [LARGE SCALE GENOMIC DNA]</scope>
    <source>
        <strain evidence="2">Lab_2022b</strain>
    </source>
</reference>
<feature type="region of interest" description="Disordered" evidence="1">
    <location>
        <begin position="91"/>
        <end position="115"/>
    </location>
</feature>
<name>A0AAW1DG40_9HEMI</name>
<sequence length="205" mass="22805">MDDKVQRVLGAHKPLVNRYRESVEVLKRTFSHQPSRNDRLHFNTHERDALAASRGLLPLYDILAILERHCFANYVISSVPSQMHAIFSYASSSSSASRNTTTTTNNNKNNNTSTSVEQTHIPVSDIISNINIASQSVTTENKHKRQEKKAEQIRDNVTENNGVVKNNKYTALTPLMPSSNSNGSDKINTSLVEANSSYLTAPYGT</sequence>
<evidence type="ECO:0000313" key="3">
    <source>
        <dbReference type="Proteomes" id="UP001461498"/>
    </source>
</evidence>
<proteinExistence type="predicted"/>
<dbReference type="AlphaFoldDB" id="A0AAW1DG40"/>
<evidence type="ECO:0000256" key="1">
    <source>
        <dbReference type="SAM" id="MobiDB-lite"/>
    </source>
</evidence>
<comment type="caution">
    <text evidence="2">The sequence shown here is derived from an EMBL/GenBank/DDBJ whole genome shotgun (WGS) entry which is preliminary data.</text>
</comment>
<dbReference type="Proteomes" id="UP001461498">
    <property type="component" value="Unassembled WGS sequence"/>
</dbReference>
<keyword evidence="3" id="KW-1185">Reference proteome</keyword>
<accession>A0AAW1DG40</accession>
<protein>
    <submittedName>
        <fullName evidence="2">Uncharacterized protein</fullName>
    </submittedName>
</protein>
<gene>
    <name evidence="2" type="ORF">O3M35_007027</name>
</gene>
<organism evidence="2 3">
    <name type="scientific">Rhynocoris fuscipes</name>
    <dbReference type="NCBI Taxonomy" id="488301"/>
    <lineage>
        <taxon>Eukaryota</taxon>
        <taxon>Metazoa</taxon>
        <taxon>Ecdysozoa</taxon>
        <taxon>Arthropoda</taxon>
        <taxon>Hexapoda</taxon>
        <taxon>Insecta</taxon>
        <taxon>Pterygota</taxon>
        <taxon>Neoptera</taxon>
        <taxon>Paraneoptera</taxon>
        <taxon>Hemiptera</taxon>
        <taxon>Heteroptera</taxon>
        <taxon>Panheteroptera</taxon>
        <taxon>Cimicomorpha</taxon>
        <taxon>Reduviidae</taxon>
        <taxon>Harpactorinae</taxon>
        <taxon>Harpactorini</taxon>
        <taxon>Rhynocoris</taxon>
    </lineage>
</organism>